<organism evidence="2 3">
    <name type="scientific">Psychrobacillus mangrovi</name>
    <dbReference type="NCBI Taxonomy" id="3117745"/>
    <lineage>
        <taxon>Bacteria</taxon>
        <taxon>Bacillati</taxon>
        <taxon>Bacillota</taxon>
        <taxon>Bacilli</taxon>
        <taxon>Bacillales</taxon>
        <taxon>Bacillaceae</taxon>
        <taxon>Psychrobacillus</taxon>
    </lineage>
</organism>
<keyword evidence="3" id="KW-1185">Reference proteome</keyword>
<dbReference type="RefSeq" id="WP_336497621.1">
    <property type="nucleotide sequence ID" value="NZ_JBAWSY010000006.1"/>
</dbReference>
<feature type="region of interest" description="Disordered" evidence="1">
    <location>
        <begin position="1"/>
        <end position="57"/>
    </location>
</feature>
<feature type="compositionally biased region" description="Basic and acidic residues" evidence="1">
    <location>
        <begin position="41"/>
        <end position="57"/>
    </location>
</feature>
<feature type="compositionally biased region" description="Polar residues" evidence="1">
    <location>
        <begin position="14"/>
        <end position="30"/>
    </location>
</feature>
<dbReference type="Proteomes" id="UP001364890">
    <property type="component" value="Unassembled WGS sequence"/>
</dbReference>
<evidence type="ECO:0000313" key="2">
    <source>
        <dbReference type="EMBL" id="MEI4770063.1"/>
    </source>
</evidence>
<evidence type="ECO:0000313" key="3">
    <source>
        <dbReference type="Proteomes" id="UP001364890"/>
    </source>
</evidence>
<accession>A0ABU8F4X1</accession>
<comment type="caution">
    <text evidence="2">The sequence shown here is derived from an EMBL/GenBank/DDBJ whole genome shotgun (WGS) entry which is preliminary data.</text>
</comment>
<gene>
    <name evidence="2" type="ORF">WAX74_10480</name>
</gene>
<sequence length="57" mass="6581">MKHDVSPKNEKQFNDQGAMNNNLDAATIQMNPDIAKQHIKPKVENPRTEKNDYTKML</sequence>
<dbReference type="EMBL" id="JBAWSY010000006">
    <property type="protein sequence ID" value="MEI4770063.1"/>
    <property type="molecule type" value="Genomic_DNA"/>
</dbReference>
<protein>
    <submittedName>
        <fullName evidence="2">Uncharacterized protein</fullName>
    </submittedName>
</protein>
<feature type="compositionally biased region" description="Basic and acidic residues" evidence="1">
    <location>
        <begin position="1"/>
        <end position="13"/>
    </location>
</feature>
<evidence type="ECO:0000256" key="1">
    <source>
        <dbReference type="SAM" id="MobiDB-lite"/>
    </source>
</evidence>
<name>A0ABU8F4X1_9BACI</name>
<proteinExistence type="predicted"/>
<reference evidence="2 3" key="1">
    <citation type="submission" date="2024-01" db="EMBL/GenBank/DDBJ databases">
        <title>Seven novel Bacillus-like species.</title>
        <authorList>
            <person name="Liu G."/>
        </authorList>
    </citation>
    <scope>NUCLEOTIDE SEQUENCE [LARGE SCALE GENOMIC DNA]</scope>
    <source>
        <strain evidence="2 3">FJAT-51614</strain>
    </source>
</reference>